<comment type="catalytic activity">
    <reaction evidence="20">
        <text>7,8-dihydropteroate + L-glutamate + ATP = 7,8-dihydrofolate + ADP + phosphate + H(+)</text>
        <dbReference type="Rhea" id="RHEA:23584"/>
        <dbReference type="ChEBI" id="CHEBI:15378"/>
        <dbReference type="ChEBI" id="CHEBI:17839"/>
        <dbReference type="ChEBI" id="CHEBI:29985"/>
        <dbReference type="ChEBI" id="CHEBI:30616"/>
        <dbReference type="ChEBI" id="CHEBI:43474"/>
        <dbReference type="ChEBI" id="CHEBI:57451"/>
        <dbReference type="ChEBI" id="CHEBI:456216"/>
        <dbReference type="EC" id="6.3.2.12"/>
    </reaction>
</comment>
<comment type="catalytic activity">
    <reaction evidence="17">
        <text>(6S)-5,6,7,8-tetrahydrofolyl-(gamma-L-Glu)(n) + L-glutamate + ATP = (6S)-5,6,7,8-tetrahydrofolyl-(gamma-L-Glu)(n+1) + ADP + phosphate + H(+)</text>
        <dbReference type="Rhea" id="RHEA:10580"/>
        <dbReference type="Rhea" id="RHEA-COMP:14738"/>
        <dbReference type="Rhea" id="RHEA-COMP:14740"/>
        <dbReference type="ChEBI" id="CHEBI:15378"/>
        <dbReference type="ChEBI" id="CHEBI:29985"/>
        <dbReference type="ChEBI" id="CHEBI:30616"/>
        <dbReference type="ChEBI" id="CHEBI:43474"/>
        <dbReference type="ChEBI" id="CHEBI:141005"/>
        <dbReference type="ChEBI" id="CHEBI:456216"/>
        <dbReference type="EC" id="6.3.2.17"/>
    </reaction>
</comment>
<evidence type="ECO:0000256" key="7">
    <source>
        <dbReference type="ARBA" id="ARBA00019357"/>
    </source>
</evidence>
<comment type="catalytic activity">
    <reaction evidence="18">
        <text>10-formyltetrahydrofolyl-(gamma-L-Glu)(n) + L-glutamate + ATP = 10-formyltetrahydrofolyl-(gamma-L-Glu)(n+1) + ADP + phosphate + H(+)</text>
        <dbReference type="Rhea" id="RHEA:51904"/>
        <dbReference type="Rhea" id="RHEA-COMP:13088"/>
        <dbReference type="Rhea" id="RHEA-COMP:14300"/>
        <dbReference type="ChEBI" id="CHEBI:15378"/>
        <dbReference type="ChEBI" id="CHEBI:29985"/>
        <dbReference type="ChEBI" id="CHEBI:30616"/>
        <dbReference type="ChEBI" id="CHEBI:43474"/>
        <dbReference type="ChEBI" id="CHEBI:134413"/>
        <dbReference type="ChEBI" id="CHEBI:456216"/>
        <dbReference type="EC" id="6.3.2.17"/>
    </reaction>
</comment>
<evidence type="ECO:0000256" key="1">
    <source>
        <dbReference type="ARBA" id="ARBA00002714"/>
    </source>
</evidence>
<dbReference type="Pfam" id="PF02875">
    <property type="entry name" value="Mur_ligase_C"/>
    <property type="match status" value="1"/>
</dbReference>
<keyword evidence="12" id="KW-0460">Magnesium</keyword>
<gene>
    <name evidence="23" type="ORF">BAL341_2333</name>
</gene>
<dbReference type="GO" id="GO:0008841">
    <property type="term" value="F:dihydrofolate synthase activity"/>
    <property type="evidence" value="ECO:0007669"/>
    <property type="project" value="UniProtKB-EC"/>
</dbReference>
<evidence type="ECO:0000256" key="19">
    <source>
        <dbReference type="ARBA" id="ARBA00049035"/>
    </source>
</evidence>
<evidence type="ECO:0000259" key="22">
    <source>
        <dbReference type="Pfam" id="PF02875"/>
    </source>
</evidence>
<dbReference type="PIRSF" id="PIRSF001563">
    <property type="entry name" value="Folylpolyglu_synth"/>
    <property type="match status" value="1"/>
</dbReference>
<dbReference type="PROSITE" id="PS01011">
    <property type="entry name" value="FOLYLPOLYGLU_SYNT_1"/>
    <property type="match status" value="1"/>
</dbReference>
<comment type="similarity">
    <text evidence="4 21">Belongs to the folylpolyglutamate synthase family.</text>
</comment>
<dbReference type="InterPro" id="IPR036615">
    <property type="entry name" value="Mur_ligase_C_dom_sf"/>
</dbReference>
<dbReference type="SUPFAM" id="SSF53623">
    <property type="entry name" value="MurD-like peptide ligases, catalytic domain"/>
    <property type="match status" value="1"/>
</dbReference>
<evidence type="ECO:0000256" key="4">
    <source>
        <dbReference type="ARBA" id="ARBA00008276"/>
    </source>
</evidence>
<keyword evidence="11 21" id="KW-0067">ATP-binding</keyword>
<evidence type="ECO:0000256" key="21">
    <source>
        <dbReference type="PIRNR" id="PIRNR001563"/>
    </source>
</evidence>
<evidence type="ECO:0000256" key="3">
    <source>
        <dbReference type="ARBA" id="ARBA00005150"/>
    </source>
</evidence>
<evidence type="ECO:0000256" key="10">
    <source>
        <dbReference type="ARBA" id="ARBA00022741"/>
    </source>
</evidence>
<evidence type="ECO:0000256" key="5">
    <source>
        <dbReference type="ARBA" id="ARBA00013023"/>
    </source>
</evidence>
<keyword evidence="13" id="KW-0289">Folate biosynthesis</keyword>
<evidence type="ECO:0000256" key="11">
    <source>
        <dbReference type="ARBA" id="ARBA00022840"/>
    </source>
</evidence>
<dbReference type="EMBL" id="CAAJGR010000119">
    <property type="protein sequence ID" value="VHO05127.1"/>
    <property type="molecule type" value="Genomic_DNA"/>
</dbReference>
<dbReference type="PANTHER" id="PTHR11136">
    <property type="entry name" value="FOLYLPOLYGLUTAMATE SYNTHASE-RELATED"/>
    <property type="match status" value="1"/>
</dbReference>
<dbReference type="PANTHER" id="PTHR11136:SF0">
    <property type="entry name" value="DIHYDROFOLATE SYNTHETASE-RELATED"/>
    <property type="match status" value="1"/>
</dbReference>
<evidence type="ECO:0000256" key="2">
    <source>
        <dbReference type="ARBA" id="ARBA00004799"/>
    </source>
</evidence>
<evidence type="ECO:0000313" key="23">
    <source>
        <dbReference type="EMBL" id="VHO05127.1"/>
    </source>
</evidence>
<evidence type="ECO:0000256" key="14">
    <source>
        <dbReference type="ARBA" id="ARBA00030048"/>
    </source>
</evidence>
<keyword evidence="8 21" id="KW-0436">Ligase</keyword>
<dbReference type="SUPFAM" id="SSF53244">
    <property type="entry name" value="MurD-like peptide ligases, peptide-binding domain"/>
    <property type="match status" value="1"/>
</dbReference>
<sequence>MSTDTYTSQPCHSLADWLCYIEQSHPIHKIELGLERVLSVAKRANLQLLPGKTLLVGGTNGKGTTVRALEQLLLAQGYSVGVYSSPHLLHFNERLRVNGVDVADALWVAAFAFVEQLRQDVALSYFEFTTLVAFRILQLQQPDFCLIEVGLGGRLDATNIVTPVLSVITTVDLDHQDWLGNDRESIGFEKAGIFRPATPVVIGDLIPPTSVLQHAQQLGCDRVVLNQQYSYTEKQTGWDWQGQRHGFADLALPAMPVQNAACALAALEQLALLPEAAQLNAVFAGLTLPGRMQWLQQTPAIIVDVAHNPQSAGYLAGQLSRLKPGYRRILALTGMLKDKDIQQTLLPLTSIIDQWHLVSLGGVRGASAQQLAENLSGYTGDVQLHADTQLAFVQLKAALQPDELLVVFGSFFTVSAVLAGPQEAK</sequence>
<dbReference type="GO" id="GO:0046872">
    <property type="term" value="F:metal ion binding"/>
    <property type="evidence" value="ECO:0007669"/>
    <property type="project" value="UniProtKB-KW"/>
</dbReference>
<feature type="domain" description="Mur ligase C-terminal" evidence="22">
    <location>
        <begin position="290"/>
        <end position="411"/>
    </location>
</feature>
<dbReference type="NCBIfam" id="TIGR01499">
    <property type="entry name" value="folC"/>
    <property type="match status" value="1"/>
</dbReference>
<dbReference type="Gene3D" id="3.90.190.20">
    <property type="entry name" value="Mur ligase, C-terminal domain"/>
    <property type="match status" value="1"/>
</dbReference>
<dbReference type="GO" id="GO:0005737">
    <property type="term" value="C:cytoplasm"/>
    <property type="evidence" value="ECO:0007669"/>
    <property type="project" value="TreeGrafter"/>
</dbReference>
<evidence type="ECO:0000256" key="15">
    <source>
        <dbReference type="ARBA" id="ARBA00030592"/>
    </source>
</evidence>
<dbReference type="GO" id="GO:0046656">
    <property type="term" value="P:folic acid biosynthetic process"/>
    <property type="evidence" value="ECO:0007669"/>
    <property type="project" value="UniProtKB-KW"/>
</dbReference>
<comment type="pathway">
    <text evidence="3">Cofactor biosynthesis; tetrahydrofolylpolyglutamate biosynthesis.</text>
</comment>
<accession>A0A486XUE6</accession>
<evidence type="ECO:0000256" key="12">
    <source>
        <dbReference type="ARBA" id="ARBA00022842"/>
    </source>
</evidence>
<proteinExistence type="inferred from homology"/>
<evidence type="ECO:0000256" key="18">
    <source>
        <dbReference type="ARBA" id="ARBA00047808"/>
    </source>
</evidence>
<evidence type="ECO:0000256" key="17">
    <source>
        <dbReference type="ARBA" id="ARBA00047493"/>
    </source>
</evidence>
<dbReference type="EC" id="6.3.2.12" evidence="5"/>
<evidence type="ECO:0000256" key="16">
    <source>
        <dbReference type="ARBA" id="ARBA00032510"/>
    </source>
</evidence>
<dbReference type="PROSITE" id="PS01012">
    <property type="entry name" value="FOLYLPOLYGLU_SYNT_2"/>
    <property type="match status" value="1"/>
</dbReference>
<dbReference type="InterPro" id="IPR001645">
    <property type="entry name" value="Folylpolyglutamate_synth"/>
</dbReference>
<name>A0A486XUE6_9GAMM</name>
<dbReference type="InterPro" id="IPR036565">
    <property type="entry name" value="Mur-like_cat_sf"/>
</dbReference>
<comment type="pathway">
    <text evidence="2">Cofactor biosynthesis; tetrahydrofolate biosynthesis; 7,8-dihydrofolate from 2-amino-4-hydroxy-6-hydroxymethyl-7,8-dihydropteridine diphosphate and 4-aminobenzoate: step 2/2.</text>
</comment>
<dbReference type="AlphaFoldDB" id="A0A486XUE6"/>
<evidence type="ECO:0000256" key="9">
    <source>
        <dbReference type="ARBA" id="ARBA00022723"/>
    </source>
</evidence>
<evidence type="ECO:0000256" key="6">
    <source>
        <dbReference type="ARBA" id="ARBA00013025"/>
    </source>
</evidence>
<comment type="catalytic activity">
    <reaction evidence="19">
        <text>(6R)-5,10-methylenetetrahydrofolyl-(gamma-L-Glu)(n) + L-glutamate + ATP = (6R)-5,10-methylenetetrahydrofolyl-(gamma-L-Glu)(n+1) + ADP + phosphate + H(+)</text>
        <dbReference type="Rhea" id="RHEA:51912"/>
        <dbReference type="Rhea" id="RHEA-COMP:13257"/>
        <dbReference type="Rhea" id="RHEA-COMP:13258"/>
        <dbReference type="ChEBI" id="CHEBI:15378"/>
        <dbReference type="ChEBI" id="CHEBI:29985"/>
        <dbReference type="ChEBI" id="CHEBI:30616"/>
        <dbReference type="ChEBI" id="CHEBI:43474"/>
        <dbReference type="ChEBI" id="CHEBI:136572"/>
        <dbReference type="ChEBI" id="CHEBI:456216"/>
        <dbReference type="EC" id="6.3.2.17"/>
    </reaction>
</comment>
<dbReference type="Gene3D" id="3.40.1190.10">
    <property type="entry name" value="Mur-like, catalytic domain"/>
    <property type="match status" value="1"/>
</dbReference>
<dbReference type="InterPro" id="IPR004101">
    <property type="entry name" value="Mur_ligase_C"/>
</dbReference>
<keyword evidence="9" id="KW-0479">Metal-binding</keyword>
<organism evidence="23">
    <name type="scientific">Rheinheimera sp. BAL341</name>
    <dbReference type="NCBI Taxonomy" id="1708203"/>
    <lineage>
        <taxon>Bacteria</taxon>
        <taxon>Pseudomonadati</taxon>
        <taxon>Pseudomonadota</taxon>
        <taxon>Gammaproteobacteria</taxon>
        <taxon>Chromatiales</taxon>
        <taxon>Chromatiaceae</taxon>
        <taxon>Rheinheimera</taxon>
    </lineage>
</organism>
<evidence type="ECO:0000256" key="8">
    <source>
        <dbReference type="ARBA" id="ARBA00022598"/>
    </source>
</evidence>
<protein>
    <recommendedName>
        <fullName evidence="7">Dihydrofolate synthase/folylpolyglutamate synthase</fullName>
        <ecNumber evidence="5">6.3.2.12</ecNumber>
        <ecNumber evidence="6">6.3.2.17</ecNumber>
    </recommendedName>
    <alternativeName>
        <fullName evidence="16">Folylpoly-gamma-glutamate synthetase-dihydrofolate synthetase</fullName>
    </alternativeName>
    <alternativeName>
        <fullName evidence="14">Folylpolyglutamate synthetase</fullName>
    </alternativeName>
    <alternativeName>
        <fullName evidence="15">Tetrahydrofolylpolyglutamate synthase</fullName>
    </alternativeName>
</protein>
<dbReference type="GO" id="GO:0004326">
    <property type="term" value="F:tetrahydrofolylpolyglutamate synthase activity"/>
    <property type="evidence" value="ECO:0007669"/>
    <property type="project" value="UniProtKB-EC"/>
</dbReference>
<comment type="function">
    <text evidence="1">Functions in two distinct reactions of the de novo folate biosynthetic pathway. Catalyzes the addition of a glutamate residue to dihydropteroate (7,8-dihydropteroate or H2Pte) to form dihydrofolate (7,8-dihydrofolate monoglutamate or H2Pte-Glu). Also catalyzes successive additions of L-glutamate to tetrahydrofolate or 10-formyltetrahydrofolate or 5,10-methylenetetrahydrofolate, leading to folylpolyglutamate derivatives.</text>
</comment>
<evidence type="ECO:0000256" key="13">
    <source>
        <dbReference type="ARBA" id="ARBA00022909"/>
    </source>
</evidence>
<dbReference type="InterPro" id="IPR018109">
    <property type="entry name" value="Folylpolyglutamate_synth_CS"/>
</dbReference>
<dbReference type="NCBIfam" id="NF008101">
    <property type="entry name" value="PRK10846.1"/>
    <property type="match status" value="1"/>
</dbReference>
<dbReference type="GO" id="GO:0005524">
    <property type="term" value="F:ATP binding"/>
    <property type="evidence" value="ECO:0007669"/>
    <property type="project" value="UniProtKB-KW"/>
</dbReference>
<evidence type="ECO:0000256" key="20">
    <source>
        <dbReference type="ARBA" id="ARBA00049161"/>
    </source>
</evidence>
<keyword evidence="10 21" id="KW-0547">Nucleotide-binding</keyword>
<reference evidence="23" key="1">
    <citation type="submission" date="2019-04" db="EMBL/GenBank/DDBJ databases">
        <authorList>
            <person name="Brambilla D."/>
        </authorList>
    </citation>
    <scope>NUCLEOTIDE SEQUENCE</scope>
    <source>
        <strain evidence="23">BAL1</strain>
    </source>
</reference>
<dbReference type="EC" id="6.3.2.17" evidence="6"/>